<dbReference type="KEGG" id="lwi:UE46_03870"/>
<sequence length="192" mass="22175">MEDVVMKVYVILTKTATIPGRMIQKYTRKPFNHVSISLTEDLTEVYSFGRLGKRNPLNGGFVVEDVRSGVLENATTAILSYEISKLQYRRIQKELDWFQLTSDNYRYNFWGILGLMLHLDLSAKNEFFCSQFVGHILELGGISVVGSRSQNFLQPCDFLYEGEMEIEFCGLMSRYLEQFELENEELALRVLA</sequence>
<dbReference type="Gene3D" id="3.90.1720.10">
    <property type="entry name" value="endopeptidase domain like (from Nostoc punctiforme)"/>
    <property type="match status" value="1"/>
</dbReference>
<organism evidence="1 2">
    <name type="scientific">Listeria weihenstephanensis</name>
    <dbReference type="NCBI Taxonomy" id="1006155"/>
    <lineage>
        <taxon>Bacteria</taxon>
        <taxon>Bacillati</taxon>
        <taxon>Bacillota</taxon>
        <taxon>Bacilli</taxon>
        <taxon>Bacillales</taxon>
        <taxon>Listeriaceae</taxon>
        <taxon>Listeria</taxon>
    </lineage>
</organism>
<name>A0A1S7FS60_9LIST</name>
<gene>
    <name evidence="1" type="ORF">UE46_03870</name>
</gene>
<proteinExistence type="predicted"/>
<reference evidence="2" key="1">
    <citation type="submission" date="2015-03" db="EMBL/GenBank/DDBJ databases">
        <authorList>
            <person name="Ferrari E."/>
            <person name="Walter M.C."/>
            <person name="Huptas C."/>
            <person name="Scherer S."/>
            <person name="Mueller-Herbst S."/>
        </authorList>
    </citation>
    <scope>NUCLEOTIDE SEQUENCE [LARGE SCALE GENOMIC DNA]</scope>
    <source>
        <strain evidence="2">LWP01</strain>
    </source>
</reference>
<protein>
    <submittedName>
        <fullName evidence="1">Uncharacterized protein</fullName>
    </submittedName>
</protein>
<dbReference type="InterPro" id="IPR038765">
    <property type="entry name" value="Papain-like_cys_pep_sf"/>
</dbReference>
<dbReference type="EMBL" id="CP011102">
    <property type="protein sequence ID" value="AQY50254.1"/>
    <property type="molecule type" value="Genomic_DNA"/>
</dbReference>
<dbReference type="AlphaFoldDB" id="A0A1S7FS60"/>
<dbReference type="SUPFAM" id="SSF54001">
    <property type="entry name" value="Cysteine proteinases"/>
    <property type="match status" value="1"/>
</dbReference>
<evidence type="ECO:0000313" key="2">
    <source>
        <dbReference type="Proteomes" id="UP000223060"/>
    </source>
</evidence>
<dbReference type="Proteomes" id="UP000223060">
    <property type="component" value="Chromosome"/>
</dbReference>
<accession>A0A1S7FS60</accession>
<evidence type="ECO:0000313" key="1">
    <source>
        <dbReference type="EMBL" id="AQY50254.1"/>
    </source>
</evidence>
<keyword evidence="2" id="KW-1185">Reference proteome</keyword>